<dbReference type="InterPro" id="IPR031803">
    <property type="entry name" value="BAT_GAF/HTH-assoc"/>
</dbReference>
<name>A0A1I0Q6N5_9EURY</name>
<organism evidence="5 6">
    <name type="scientific">Halobacterium jilantaiense</name>
    <dbReference type="NCBI Taxonomy" id="355548"/>
    <lineage>
        <taxon>Archaea</taxon>
        <taxon>Methanobacteriati</taxon>
        <taxon>Methanobacteriota</taxon>
        <taxon>Stenosarchaea group</taxon>
        <taxon>Halobacteria</taxon>
        <taxon>Halobacteriales</taxon>
        <taxon>Halobacteriaceae</taxon>
        <taxon>Halobacterium</taxon>
    </lineage>
</organism>
<protein>
    <submittedName>
        <fullName evidence="5">Predicted DNA binding protein, contains HTH domain</fullName>
    </submittedName>
</protein>
<evidence type="ECO:0000313" key="6">
    <source>
        <dbReference type="Proteomes" id="UP000198518"/>
    </source>
</evidence>
<dbReference type="InterPro" id="IPR013324">
    <property type="entry name" value="RNA_pol_sigma_r3/r4-like"/>
</dbReference>
<dbReference type="Pfam" id="PF04967">
    <property type="entry name" value="HTH_10"/>
    <property type="match status" value="1"/>
</dbReference>
<proteinExistence type="predicted"/>
<evidence type="ECO:0000256" key="1">
    <source>
        <dbReference type="ARBA" id="ARBA00023015"/>
    </source>
</evidence>
<feature type="domain" description="Bacterioopsin transcriptional activator GAF and HTH associated" evidence="4">
    <location>
        <begin position="23"/>
        <end position="145"/>
    </location>
</feature>
<dbReference type="InterPro" id="IPR007050">
    <property type="entry name" value="HTH_bacterioopsin"/>
</dbReference>
<dbReference type="EMBL" id="FOJA01000001">
    <property type="protein sequence ID" value="SEW22608.1"/>
    <property type="molecule type" value="Genomic_DNA"/>
</dbReference>
<dbReference type="STRING" id="355548.SAMN04487945_2329"/>
<dbReference type="AlphaFoldDB" id="A0A1I0Q6N5"/>
<evidence type="ECO:0000313" key="5">
    <source>
        <dbReference type="EMBL" id="SEW22608.1"/>
    </source>
</evidence>
<accession>A0A1I0Q6N5</accession>
<keyword evidence="6" id="KW-1185">Reference proteome</keyword>
<evidence type="ECO:0000259" key="4">
    <source>
        <dbReference type="Pfam" id="PF15915"/>
    </source>
</evidence>
<evidence type="ECO:0000259" key="3">
    <source>
        <dbReference type="Pfam" id="PF04967"/>
    </source>
</evidence>
<feature type="domain" description="HTH bat-type" evidence="3">
    <location>
        <begin position="154"/>
        <end position="206"/>
    </location>
</feature>
<keyword evidence="2" id="KW-0804">Transcription</keyword>
<dbReference type="RefSeq" id="WP_089669547.1">
    <property type="nucleotide sequence ID" value="NZ_FOJA01000001.1"/>
</dbReference>
<gene>
    <name evidence="5" type="ORF">SAMN04487945_2329</name>
</gene>
<dbReference type="OrthoDB" id="156233at2157"/>
<reference evidence="5 6" key="1">
    <citation type="submission" date="2016-10" db="EMBL/GenBank/DDBJ databases">
        <authorList>
            <person name="de Groot N.N."/>
        </authorList>
    </citation>
    <scope>NUCLEOTIDE SEQUENCE [LARGE SCALE GENOMIC DNA]</scope>
    <source>
        <strain evidence="5 6">CGMCC 1.5337</strain>
    </source>
</reference>
<dbReference type="PANTHER" id="PTHR34236">
    <property type="entry name" value="DIMETHYL SULFOXIDE REDUCTASE TRANSCRIPTIONAL ACTIVATOR"/>
    <property type="match status" value="1"/>
</dbReference>
<evidence type="ECO:0000256" key="2">
    <source>
        <dbReference type="ARBA" id="ARBA00023163"/>
    </source>
</evidence>
<keyword evidence="1" id="KW-0805">Transcription regulation</keyword>
<dbReference type="Pfam" id="PF15915">
    <property type="entry name" value="BAT"/>
    <property type="match status" value="1"/>
</dbReference>
<dbReference type="PANTHER" id="PTHR34236:SF1">
    <property type="entry name" value="DIMETHYL SULFOXIDE REDUCTASE TRANSCRIPTIONAL ACTIVATOR"/>
    <property type="match status" value="1"/>
</dbReference>
<dbReference type="SUPFAM" id="SSF88659">
    <property type="entry name" value="Sigma3 and sigma4 domains of RNA polymerase sigma factors"/>
    <property type="match status" value="1"/>
</dbReference>
<sequence length="214" mass="23766">MVSIAEFRLPTDAFPLGTVFVGLPDATVYLDRVVPGTGRVVPYFWVRDTNRPRVRDQFGDHPGVRDVREVDRVDGDHLLRCEWVPDHAGILDVLAADAVTLLSAVGTADGWTFEVRGDTREAIARFQAHCRDRSIPIELTELHTLQAVDANDVLTDAQQEALALAYDRGYFDSPRQATLAELADGLDITQQALGARLQRATRRLVERALGAQHR</sequence>
<dbReference type="Proteomes" id="UP000198518">
    <property type="component" value="Unassembled WGS sequence"/>
</dbReference>